<feature type="chain" id="PRO_5042122710" description="S-adenosylmethionine-dependent methyltransferase domain-containing protein" evidence="5">
    <location>
        <begin position="17"/>
        <end position="879"/>
    </location>
</feature>
<dbReference type="Gene3D" id="3.40.50.150">
    <property type="entry name" value="Vaccinia Virus protein VP39"/>
    <property type="match status" value="1"/>
</dbReference>
<dbReference type="Proteomes" id="UP001295423">
    <property type="component" value="Unassembled WGS sequence"/>
</dbReference>
<feature type="compositionally biased region" description="Basic and acidic residues" evidence="4">
    <location>
        <begin position="87"/>
        <end position="112"/>
    </location>
</feature>
<proteinExistence type="predicted"/>
<evidence type="ECO:0000259" key="6">
    <source>
        <dbReference type="Pfam" id="PF10672"/>
    </source>
</evidence>
<keyword evidence="3" id="KW-0949">S-adenosyl-L-methionine</keyword>
<feature type="domain" description="S-adenosylmethionine-dependent methyltransferase" evidence="6">
    <location>
        <begin position="660"/>
        <end position="870"/>
    </location>
</feature>
<sequence>MYQSFVAALFLSTVLGFQLPGIDKGRQPTSLQALFDNKKAKITIKEMQEKLLNRPESLVGSKGSKGKNVRRTRRRVENPQQQYMYRAQKDQLQREGKNIGKKDSKVVKKSAEGDDEEVELDEKEREILDENSPAIIARQLGLTQAANQHCEAPMDKAEPIILAKLRVGDGNGSDAFAYLIDKPAGWSILGGNIGKKKKQQVEAKATKSSDDNDSSNIKRVKIKNSKGSDDFLEFDEDDVLALLSPKERAQLEAQGEPIFAGFGPAFDDTDLVPYDIPGWDDVANMTPEERAEAGITDEDYDPTEDFIPAFSEAEMLALMSPEEIAEYEAEKQQNTINETTNTASSKPETETVRMEDLDPAAQENIKRMEKRKAKRKDRATFGSYTRPSVVNWLKELKAESGQPIRGGKFWTAAAGATEVDDSGVVLLCPKSNVGNVFVDTAEYAAVVGNGGYFRQISKADSSIPGEDIDIQLVSKVRKGREGDTCQTVRFEIPEHKSTCANIIEHAQSKFNDGIRGDPAANPFDRRSPRRLIHCFSLSASSLISDEDVMVETETMPDDIAILSDRLNNHDFKKGSFLGRTSLRENPLTNAYREINGAADGFPGWTVDRYDEWLLVAHDEKEYKGPLPSIHDGKTAGVYYIPSNQDRSAMGSSTLVRPKLLEGKPAPEIVSVKENGVTYHVSLDKDLSTGIFLDQRPHRAWLTRNCNEDTHVLNCFAHCGAFSIAAATAGASTVSLDLSKKWLDRVPAQLEANGIEFDERHDCIYGDCFDWLAKLAKRGEKFDIVILDPPSSSVGKKKKRWSVRNDMHELVALAAPLVKKGGLLWTTTNSASLTPIKFARSCERGFEQAGCSAKLERIQPMPHDFPTIGPQNVKNMVWRF</sequence>
<accession>A0AAD2FL76</accession>
<dbReference type="GO" id="GO:0008168">
    <property type="term" value="F:methyltransferase activity"/>
    <property type="evidence" value="ECO:0007669"/>
    <property type="project" value="UniProtKB-KW"/>
</dbReference>
<feature type="signal peptide" evidence="5">
    <location>
        <begin position="1"/>
        <end position="16"/>
    </location>
</feature>
<organism evidence="7 8">
    <name type="scientific">Cylindrotheca closterium</name>
    <dbReference type="NCBI Taxonomy" id="2856"/>
    <lineage>
        <taxon>Eukaryota</taxon>
        <taxon>Sar</taxon>
        <taxon>Stramenopiles</taxon>
        <taxon>Ochrophyta</taxon>
        <taxon>Bacillariophyta</taxon>
        <taxon>Bacillariophyceae</taxon>
        <taxon>Bacillariophycidae</taxon>
        <taxon>Bacillariales</taxon>
        <taxon>Bacillariaceae</taxon>
        <taxon>Cylindrotheca</taxon>
    </lineage>
</organism>
<dbReference type="Gene3D" id="3.30.750.80">
    <property type="entry name" value="RNA methyltransferase domain (HRMD) like"/>
    <property type="match status" value="1"/>
</dbReference>
<name>A0AAD2FL76_9STRA</name>
<dbReference type="PANTHER" id="PTHR43042:SF3">
    <property type="entry name" value="RIBOSOMAL RNA LARGE SUBUNIT METHYLTRANSFERASE YWBD-RELATED"/>
    <property type="match status" value="1"/>
</dbReference>
<dbReference type="CDD" id="cd02440">
    <property type="entry name" value="AdoMet_MTases"/>
    <property type="match status" value="1"/>
</dbReference>
<keyword evidence="2" id="KW-0808">Transferase</keyword>
<keyword evidence="5" id="KW-0732">Signal</keyword>
<evidence type="ECO:0000256" key="1">
    <source>
        <dbReference type="ARBA" id="ARBA00022603"/>
    </source>
</evidence>
<dbReference type="SUPFAM" id="SSF53335">
    <property type="entry name" value="S-adenosyl-L-methionine-dependent methyltransferases"/>
    <property type="match status" value="1"/>
</dbReference>
<dbReference type="InterPro" id="IPR019614">
    <property type="entry name" value="SAM-dep_methyl-trfase"/>
</dbReference>
<gene>
    <name evidence="7" type="ORF">CYCCA115_LOCUS10445</name>
</gene>
<feature type="region of interest" description="Disordered" evidence="4">
    <location>
        <begin position="53"/>
        <end position="123"/>
    </location>
</feature>
<evidence type="ECO:0000313" key="8">
    <source>
        <dbReference type="Proteomes" id="UP001295423"/>
    </source>
</evidence>
<dbReference type="EMBL" id="CAKOGP040001668">
    <property type="protein sequence ID" value="CAJ1946304.1"/>
    <property type="molecule type" value="Genomic_DNA"/>
</dbReference>
<evidence type="ECO:0000256" key="5">
    <source>
        <dbReference type="SAM" id="SignalP"/>
    </source>
</evidence>
<dbReference type="GO" id="GO:0032259">
    <property type="term" value="P:methylation"/>
    <property type="evidence" value="ECO:0007669"/>
    <property type="project" value="UniProtKB-KW"/>
</dbReference>
<comment type="caution">
    <text evidence="7">The sequence shown here is derived from an EMBL/GenBank/DDBJ whole genome shotgun (WGS) entry which is preliminary data.</text>
</comment>
<keyword evidence="8" id="KW-1185">Reference proteome</keyword>
<protein>
    <recommendedName>
        <fullName evidence="6">S-adenosylmethionine-dependent methyltransferase domain-containing protein</fullName>
    </recommendedName>
</protein>
<evidence type="ECO:0000313" key="7">
    <source>
        <dbReference type="EMBL" id="CAJ1946304.1"/>
    </source>
</evidence>
<evidence type="ECO:0000256" key="3">
    <source>
        <dbReference type="ARBA" id="ARBA00022691"/>
    </source>
</evidence>
<reference evidence="7" key="1">
    <citation type="submission" date="2023-08" db="EMBL/GenBank/DDBJ databases">
        <authorList>
            <person name="Audoor S."/>
            <person name="Bilcke G."/>
        </authorList>
    </citation>
    <scope>NUCLEOTIDE SEQUENCE</scope>
</reference>
<dbReference type="AlphaFoldDB" id="A0AAD2FL76"/>
<keyword evidence="1" id="KW-0489">Methyltransferase</keyword>
<dbReference type="InterPro" id="IPR029063">
    <property type="entry name" value="SAM-dependent_MTases_sf"/>
</dbReference>
<feature type="compositionally biased region" description="Basic residues" evidence="4">
    <location>
        <begin position="64"/>
        <end position="74"/>
    </location>
</feature>
<dbReference type="Pfam" id="PF10672">
    <property type="entry name" value="Methyltrans_SAM"/>
    <property type="match status" value="1"/>
</dbReference>
<dbReference type="PANTHER" id="PTHR43042">
    <property type="entry name" value="SAM-DEPENDENT METHYLTRANSFERASE"/>
    <property type="match status" value="1"/>
</dbReference>
<evidence type="ECO:0000256" key="4">
    <source>
        <dbReference type="SAM" id="MobiDB-lite"/>
    </source>
</evidence>
<evidence type="ECO:0000256" key="2">
    <source>
        <dbReference type="ARBA" id="ARBA00022679"/>
    </source>
</evidence>